<accession>A0ACB9TE13</accession>
<keyword evidence="2" id="KW-1185">Reference proteome</keyword>
<organism evidence="1 2">
    <name type="scientific">Holotrichia oblita</name>
    <name type="common">Chafer beetle</name>
    <dbReference type="NCBI Taxonomy" id="644536"/>
    <lineage>
        <taxon>Eukaryota</taxon>
        <taxon>Metazoa</taxon>
        <taxon>Ecdysozoa</taxon>
        <taxon>Arthropoda</taxon>
        <taxon>Hexapoda</taxon>
        <taxon>Insecta</taxon>
        <taxon>Pterygota</taxon>
        <taxon>Neoptera</taxon>
        <taxon>Endopterygota</taxon>
        <taxon>Coleoptera</taxon>
        <taxon>Polyphaga</taxon>
        <taxon>Scarabaeiformia</taxon>
        <taxon>Scarabaeidae</taxon>
        <taxon>Melolonthinae</taxon>
        <taxon>Holotrichia</taxon>
    </lineage>
</organism>
<name>A0ACB9TE13_HOLOL</name>
<gene>
    <name evidence="1" type="ORF">MML48_3g00017138</name>
</gene>
<proteinExistence type="predicted"/>
<evidence type="ECO:0000313" key="1">
    <source>
        <dbReference type="EMBL" id="KAI4465002.1"/>
    </source>
</evidence>
<sequence length="340" mass="39984">MPGDFSSVETRSKIVTLWERGLSYSEVAREVGHSKSVVHYWINRWRTEDQNTALKTRPRSGHPPKIGPEDAGRILQHVSQQPFITLDKIIEELNLNCCAETLRKFLHKQHIHCRRPAKKVELFPRHVADRLNFAHANLNRDWSAVIFSDEVFSTSQDTRKLVWRANGTRFNADNVVRARQSNRISLAYWGWMFSAGPGELTRINTRLDAEEYIRILEDVLLPSVRTFYPEPHPIVLVQDNSAVHTARVVRLWFQHRDDLEVLPWPAKSPDLNPIENLWAVMRQMWDQRDVPIPRNRMNLHNHVTEIWESFRGRETCSNLVASMRERLQEVIDRNGYWTRY</sequence>
<reference evidence="1" key="1">
    <citation type="submission" date="2022-04" db="EMBL/GenBank/DDBJ databases">
        <title>Chromosome-scale genome assembly of Holotrichia oblita Faldermann.</title>
        <authorList>
            <person name="Rongchong L."/>
        </authorList>
    </citation>
    <scope>NUCLEOTIDE SEQUENCE</scope>
    <source>
        <strain evidence="1">81SQS9</strain>
    </source>
</reference>
<comment type="caution">
    <text evidence="1">The sequence shown here is derived from an EMBL/GenBank/DDBJ whole genome shotgun (WGS) entry which is preliminary data.</text>
</comment>
<dbReference type="EMBL" id="CM043017">
    <property type="protein sequence ID" value="KAI4465002.1"/>
    <property type="molecule type" value="Genomic_DNA"/>
</dbReference>
<dbReference type="Proteomes" id="UP001056778">
    <property type="component" value="Chromosome 3"/>
</dbReference>
<protein>
    <submittedName>
        <fullName evidence="1">Transposable element-related</fullName>
    </submittedName>
</protein>
<evidence type="ECO:0000313" key="2">
    <source>
        <dbReference type="Proteomes" id="UP001056778"/>
    </source>
</evidence>